<evidence type="ECO:0000313" key="1">
    <source>
        <dbReference type="EMBL" id="MDI3320001.1"/>
    </source>
</evidence>
<keyword evidence="2" id="KW-1185">Reference proteome</keyword>
<dbReference type="EMBL" id="JASBRG010000005">
    <property type="protein sequence ID" value="MDI3320001.1"/>
    <property type="molecule type" value="Genomic_DNA"/>
</dbReference>
<organism evidence="1 2">
    <name type="scientific">Pinibacter soli</name>
    <dbReference type="NCBI Taxonomy" id="3044211"/>
    <lineage>
        <taxon>Bacteria</taxon>
        <taxon>Pseudomonadati</taxon>
        <taxon>Bacteroidota</taxon>
        <taxon>Chitinophagia</taxon>
        <taxon>Chitinophagales</taxon>
        <taxon>Chitinophagaceae</taxon>
        <taxon>Pinibacter</taxon>
    </lineage>
</organism>
<proteinExistence type="predicted"/>
<protein>
    <submittedName>
        <fullName evidence="1">Uncharacterized protein</fullName>
    </submittedName>
</protein>
<name>A0ABT6RC83_9BACT</name>
<gene>
    <name evidence="1" type="ORF">QJ048_09475</name>
</gene>
<dbReference type="Proteomes" id="UP001226434">
    <property type="component" value="Unassembled WGS sequence"/>
</dbReference>
<dbReference type="RefSeq" id="WP_282334101.1">
    <property type="nucleotide sequence ID" value="NZ_JASBRG010000005.1"/>
</dbReference>
<evidence type="ECO:0000313" key="2">
    <source>
        <dbReference type="Proteomes" id="UP001226434"/>
    </source>
</evidence>
<sequence>MLLAAGRTNVEKLLAGDAAGKKITKIVVGTSNTAVSEGDTTISGAVAKDIETVDYFSDGHVQFNATLVAGDPSMVIQEIGLYNQDGTLCHRKVVPSINKVSGTTYALSYKIKVQ</sequence>
<comment type="caution">
    <text evidence="1">The sequence shown here is derived from an EMBL/GenBank/DDBJ whole genome shotgun (WGS) entry which is preliminary data.</text>
</comment>
<reference evidence="1 2" key="1">
    <citation type="submission" date="2023-05" db="EMBL/GenBank/DDBJ databases">
        <title>Genome sequence of Pinibacter sp. MAH-24.</title>
        <authorList>
            <person name="Huq M.A."/>
        </authorList>
    </citation>
    <scope>NUCLEOTIDE SEQUENCE [LARGE SCALE GENOMIC DNA]</scope>
    <source>
        <strain evidence="1 2">MAH-24</strain>
    </source>
</reference>
<accession>A0ABT6RC83</accession>